<reference evidence="5 6" key="1">
    <citation type="submission" date="2020-01" db="EMBL/GenBank/DDBJ databases">
        <title>Polyphasic characterisation and genomic insights into a novel alkali tolerant bacterium VR-M41.</title>
        <authorList>
            <person name="Vemuluri V.R."/>
        </authorList>
    </citation>
    <scope>NUCLEOTIDE SEQUENCE [LARGE SCALE GENOMIC DNA]</scope>
    <source>
        <strain evidence="5 6">VR-M41</strain>
    </source>
</reference>
<gene>
    <name evidence="5" type="ORF">GYN08_08095</name>
</gene>
<protein>
    <submittedName>
        <fullName evidence="5">Zinc-ribbon domain-containing protein</fullName>
    </submittedName>
</protein>
<keyword evidence="2" id="KW-0812">Transmembrane</keyword>
<dbReference type="PANTHER" id="PTHR40038:SF1">
    <property type="entry name" value="MEMBRANE-ASSOCIATED PROTEIN TCAA"/>
    <property type="match status" value="1"/>
</dbReference>
<evidence type="ECO:0000259" key="3">
    <source>
        <dbReference type="Pfam" id="PF13240"/>
    </source>
</evidence>
<dbReference type="Pfam" id="PF13240">
    <property type="entry name" value="Zn_Ribbon_1"/>
    <property type="match status" value="1"/>
</dbReference>
<organism evidence="5 6">
    <name type="scientific">Saccharibacillus alkalitolerans</name>
    <dbReference type="NCBI Taxonomy" id="2705290"/>
    <lineage>
        <taxon>Bacteria</taxon>
        <taxon>Bacillati</taxon>
        <taxon>Bacillota</taxon>
        <taxon>Bacilli</taxon>
        <taxon>Bacillales</taxon>
        <taxon>Paenibacillaceae</taxon>
        <taxon>Saccharibacillus</taxon>
    </lineage>
</organism>
<feature type="region of interest" description="Disordered" evidence="1">
    <location>
        <begin position="27"/>
        <end position="73"/>
    </location>
</feature>
<feature type="compositionally biased region" description="Low complexity" evidence="1">
    <location>
        <begin position="32"/>
        <end position="43"/>
    </location>
</feature>
<dbReference type="Pfam" id="PF22819">
    <property type="entry name" value="TcaA_5th"/>
    <property type="match status" value="1"/>
</dbReference>
<evidence type="ECO:0000256" key="1">
    <source>
        <dbReference type="SAM" id="MobiDB-lite"/>
    </source>
</evidence>
<dbReference type="Proteomes" id="UP000800303">
    <property type="component" value="Unassembled WGS sequence"/>
</dbReference>
<evidence type="ECO:0000313" key="6">
    <source>
        <dbReference type="Proteomes" id="UP000800303"/>
    </source>
</evidence>
<feature type="domain" description="TcaA protein NTF2-like" evidence="4">
    <location>
        <begin position="538"/>
        <end position="650"/>
    </location>
</feature>
<keyword evidence="2" id="KW-1133">Transmembrane helix</keyword>
<dbReference type="InterPro" id="IPR026870">
    <property type="entry name" value="Zinc_ribbon_dom"/>
</dbReference>
<dbReference type="PANTHER" id="PTHR40038">
    <property type="entry name" value="MEMBRANE-ASSOCIATED PROTEIN TCAA"/>
    <property type="match status" value="1"/>
</dbReference>
<feature type="compositionally biased region" description="Low complexity" evidence="1">
    <location>
        <begin position="56"/>
        <end position="66"/>
    </location>
</feature>
<dbReference type="InterPro" id="IPR054528">
    <property type="entry name" value="TcaA_5th"/>
</dbReference>
<keyword evidence="2" id="KW-0472">Membrane</keyword>
<name>A0ABX0F2Q9_9BACL</name>
<dbReference type="EMBL" id="JAAFGS010000002">
    <property type="protein sequence ID" value="NGZ75278.1"/>
    <property type="molecule type" value="Genomic_DNA"/>
</dbReference>
<dbReference type="RefSeq" id="WP_166273679.1">
    <property type="nucleotide sequence ID" value="NZ_JAAFGS010000002.1"/>
</dbReference>
<comment type="caution">
    <text evidence="5">The sequence shown here is derived from an EMBL/GenBank/DDBJ whole genome shotgun (WGS) entry which is preliminary data.</text>
</comment>
<evidence type="ECO:0000313" key="5">
    <source>
        <dbReference type="EMBL" id="NGZ75278.1"/>
    </source>
</evidence>
<feature type="domain" description="Zinc-ribbon" evidence="3">
    <location>
        <begin position="2"/>
        <end position="24"/>
    </location>
</feature>
<accession>A0ABX0F2Q9</accession>
<feature type="transmembrane region" description="Helical" evidence="2">
    <location>
        <begin position="78"/>
        <end position="97"/>
    </location>
</feature>
<evidence type="ECO:0000259" key="4">
    <source>
        <dbReference type="Pfam" id="PF22819"/>
    </source>
</evidence>
<keyword evidence="6" id="KW-1185">Reference proteome</keyword>
<evidence type="ECO:0000256" key="2">
    <source>
        <dbReference type="SAM" id="Phobius"/>
    </source>
</evidence>
<proteinExistence type="predicted"/>
<sequence>MYCQKCGAPADPAWKFCEKCGAPLERNHAGEPAAPLSPSASTPTPTPMPAMRSDSAAPAVPAAPAAKPKRPMSKKNKILAGTIGGVVVLLAAAFLILRMTYGPSTPEELAKKLNAAIDAKDPAALASYLDDADSPILADDRLKAFGATLENESVRSAYKEGILSAIQLAETTEEDAPSRDSFSDQLREELEGPNADLPDAWLTFVKERSWRGSKWSAHVAPVSVAAQNSEPSDDVKSSMKVGGIAADADTVENLWPSFYDYEGALTGAYGSQPYDGQVSAFDYTAPNTVIFEASRMNRLSLKFPDIATTVSLNGKEADGAPNDYKTFGPLPQQVDLKVAADAYGVELSSEAKIDTAEESNYEIGSALQQAAAEKVADLAYSTMENWAKATNSHSKKQLTGYDPNGRFSEFLTWDMENNPDRRYALSKVAVNPLSIRFYEDYLTADIRYEYVDSDSPDEEEHSAVRLEIARHGDQKEWWITDYNSAYVSESGANVERANSAFEKERAALSKSAAAASAADASGSSAVQASASGSAAFKQEDAQSFMLDYLNASVAAINARDFSYVTWHMDPSGPASKESSDYIGYLETKGITEQFEDAVVTGFKDNGDSTYTVSTRESYIIYNKDMEGTARSYNSVYKLSVVDGALKAHTLLSTKEIK</sequence>